<reference evidence="1 2" key="1">
    <citation type="journal article" date="2020" name="Front. Microbiol.">
        <title>Genetic Organization of the aprX-lipA2 Operon Affects the Proteolytic Potential of Pseudomonas Species in Milk.</title>
        <authorList>
            <person name="Maier C."/>
            <person name="Huptas C."/>
            <person name="von Neubeck M."/>
            <person name="Scherer S."/>
            <person name="Wenning M."/>
            <person name="Lucking G."/>
        </authorList>
    </citation>
    <scope>NUCLEOTIDE SEQUENCE [LARGE SCALE GENOMIC DNA]</scope>
    <source>
        <strain evidence="1 2">DSM 16272</strain>
    </source>
</reference>
<dbReference type="EMBL" id="JAAQWG010000050">
    <property type="protein sequence ID" value="NMY12050.1"/>
    <property type="molecule type" value="Genomic_DNA"/>
</dbReference>
<comment type="caution">
    <text evidence="1">The sequence shown here is derived from an EMBL/GenBank/DDBJ whole genome shotgun (WGS) entry which is preliminary data.</text>
</comment>
<dbReference type="AlphaFoldDB" id="A0A7Y1AA81"/>
<organism evidence="1 2">
    <name type="scientific">Pseudomonas veronii</name>
    <dbReference type="NCBI Taxonomy" id="76761"/>
    <lineage>
        <taxon>Bacteria</taxon>
        <taxon>Pseudomonadati</taxon>
        <taxon>Pseudomonadota</taxon>
        <taxon>Gammaproteobacteria</taxon>
        <taxon>Pseudomonadales</taxon>
        <taxon>Pseudomonadaceae</taxon>
        <taxon>Pseudomonas</taxon>
    </lineage>
</organism>
<evidence type="ECO:0000313" key="2">
    <source>
        <dbReference type="Proteomes" id="UP000537729"/>
    </source>
</evidence>
<protein>
    <submittedName>
        <fullName evidence="1">Uncharacterized protein</fullName>
    </submittedName>
</protein>
<sequence>MAKLFTVAALKLRFSHQNARFEPQSPFFYKTIRPGPTQAMGKLRFLLNLEESGVDMNDFGEEAILAMAVRLHHGLSEIRGEDVPLFERFLQSKWATAEELSTGPRKSYTNAKLEPLAYNVLRLTTDMLVSKG</sequence>
<gene>
    <name evidence="1" type="ORF">HBO38_27100</name>
</gene>
<proteinExistence type="predicted"/>
<dbReference type="RefSeq" id="WP_169885665.1">
    <property type="nucleotide sequence ID" value="NZ_JAAQWG010000050.1"/>
</dbReference>
<name>A0A7Y1AA81_PSEVE</name>
<dbReference type="Proteomes" id="UP000537729">
    <property type="component" value="Unassembled WGS sequence"/>
</dbReference>
<accession>A0A7Y1AA81</accession>
<evidence type="ECO:0000313" key="1">
    <source>
        <dbReference type="EMBL" id="NMY12050.1"/>
    </source>
</evidence>